<reference evidence="1" key="1">
    <citation type="submission" date="2021-05" db="EMBL/GenBank/DDBJ databases">
        <authorList>
            <person name="Scholz U."/>
            <person name="Mascher M."/>
            <person name="Fiebig A."/>
        </authorList>
    </citation>
    <scope>NUCLEOTIDE SEQUENCE [LARGE SCALE GENOMIC DNA]</scope>
</reference>
<dbReference type="EnsemblPlants" id="AVESA.00010b.r2.5AG0797750.3">
    <property type="protein sequence ID" value="AVESA.00010b.r2.5AG0797750.3.CDS"/>
    <property type="gene ID" value="AVESA.00010b.r2.5AG0797750"/>
</dbReference>
<keyword evidence="2" id="KW-1185">Reference proteome</keyword>
<name>A0ACD5XJ29_AVESA</name>
<reference evidence="1" key="2">
    <citation type="submission" date="2025-09" db="UniProtKB">
        <authorList>
            <consortium name="EnsemblPlants"/>
        </authorList>
    </citation>
    <scope>IDENTIFICATION</scope>
</reference>
<sequence>MSLRGRLLSLLRSAGLASAGRLAAAPSSRRSHLPPASAGAASSSGSESNDGNFSDSSNRRSGSSFGAILIGQAAVFLSLGNSVLAQDDSVTPAATTSGHADADVTSLRRIEDSSVISNEHTVNWRLLTNKAQYSFLKGRLDEAEMLFKAALHEAKEGFGPRDPRVRWALNNLFKLVSYTIFCFFWQRALKIEGRVMGPGHPGYANTMFLLAMVLSRERKGKDAEALARESIRILEEAGLGESPACIQRRMFLSNELVNLKQLAEAEILQRKILHTLELLKGWNSMDTAIAAENLGITLRFMGKVKESEELLERCLAVTKNILSEDHIQVASTLVHLANLTLISIISGVKAKNDLRRSHLVSGERLVNDSIRITQGILYTLREDGKKPNNAFAIERERIAATALLVCFLLIKGGIYLVRSSRCLSLCHSYIVFLLSYGYLVFSPLVKNSLDSQLSGLLTSPCLHIR</sequence>
<evidence type="ECO:0000313" key="2">
    <source>
        <dbReference type="Proteomes" id="UP001732700"/>
    </source>
</evidence>
<protein>
    <submittedName>
        <fullName evidence="1">Uncharacterized protein</fullName>
    </submittedName>
</protein>
<dbReference type="Proteomes" id="UP001732700">
    <property type="component" value="Chromosome 5A"/>
</dbReference>
<evidence type="ECO:0000313" key="1">
    <source>
        <dbReference type="EnsemblPlants" id="AVESA.00010b.r2.5AG0797750.3.CDS"/>
    </source>
</evidence>
<accession>A0ACD5XJ29</accession>
<proteinExistence type="predicted"/>
<organism evidence="1 2">
    <name type="scientific">Avena sativa</name>
    <name type="common">Oat</name>
    <dbReference type="NCBI Taxonomy" id="4498"/>
    <lineage>
        <taxon>Eukaryota</taxon>
        <taxon>Viridiplantae</taxon>
        <taxon>Streptophyta</taxon>
        <taxon>Embryophyta</taxon>
        <taxon>Tracheophyta</taxon>
        <taxon>Spermatophyta</taxon>
        <taxon>Magnoliopsida</taxon>
        <taxon>Liliopsida</taxon>
        <taxon>Poales</taxon>
        <taxon>Poaceae</taxon>
        <taxon>BOP clade</taxon>
        <taxon>Pooideae</taxon>
        <taxon>Poodae</taxon>
        <taxon>Poeae</taxon>
        <taxon>Poeae Chloroplast Group 1 (Aveneae type)</taxon>
        <taxon>Aveninae</taxon>
        <taxon>Avena</taxon>
    </lineage>
</organism>